<gene>
    <name evidence="2" type="ORF">ACFQ4M_04610</name>
</gene>
<comment type="caution">
    <text evidence="2">The sequence shown here is derived from an EMBL/GenBank/DDBJ whole genome shotgun (WGS) entry which is preliminary data.</text>
</comment>
<protein>
    <submittedName>
        <fullName evidence="2">Imm27 family immunity protein</fullName>
    </submittedName>
</protein>
<dbReference type="RefSeq" id="WP_386039965.1">
    <property type="nucleotide sequence ID" value="NZ_JARQZE010000013.1"/>
</dbReference>
<dbReference type="InterPro" id="IPR028960">
    <property type="entry name" value="Imm27"/>
</dbReference>
<evidence type="ECO:0000313" key="3">
    <source>
        <dbReference type="Proteomes" id="UP001597158"/>
    </source>
</evidence>
<evidence type="ECO:0000313" key="2">
    <source>
        <dbReference type="EMBL" id="MFD1262855.1"/>
    </source>
</evidence>
<dbReference type="Proteomes" id="UP001597158">
    <property type="component" value="Unassembled WGS sequence"/>
</dbReference>
<keyword evidence="3" id="KW-1185">Reference proteome</keyword>
<dbReference type="Pfam" id="PF15590">
    <property type="entry name" value="Imm27"/>
    <property type="match status" value="1"/>
</dbReference>
<name>A0ABW3WC64_9RHOO</name>
<evidence type="ECO:0000256" key="1">
    <source>
        <dbReference type="SAM" id="MobiDB-lite"/>
    </source>
</evidence>
<accession>A0ABW3WC64</accession>
<feature type="region of interest" description="Disordered" evidence="1">
    <location>
        <begin position="64"/>
        <end position="98"/>
    </location>
</feature>
<organism evidence="2 3">
    <name type="scientific">Thauera mechernichensis</name>
    <dbReference type="NCBI Taxonomy" id="82788"/>
    <lineage>
        <taxon>Bacteria</taxon>
        <taxon>Pseudomonadati</taxon>
        <taxon>Pseudomonadota</taxon>
        <taxon>Betaproteobacteria</taxon>
        <taxon>Rhodocyclales</taxon>
        <taxon>Zoogloeaceae</taxon>
        <taxon>Thauera</taxon>
    </lineage>
</organism>
<dbReference type="EMBL" id="JBHTMC010000008">
    <property type="protein sequence ID" value="MFD1262855.1"/>
    <property type="molecule type" value="Genomic_DNA"/>
</dbReference>
<sequence>MLKPEETVLVGQWLKRGASLIQDATCERIDHLVTHYLVELRRSPDGWSTLFHDPNDHRLWERTYPQGEMHGGGPPALTSISRSQAEEKYGQWPNSTTL</sequence>
<proteinExistence type="predicted"/>
<reference evidence="3" key="1">
    <citation type="journal article" date="2019" name="Int. J. Syst. Evol. Microbiol.">
        <title>The Global Catalogue of Microorganisms (GCM) 10K type strain sequencing project: providing services to taxonomists for standard genome sequencing and annotation.</title>
        <authorList>
            <consortium name="The Broad Institute Genomics Platform"/>
            <consortium name="The Broad Institute Genome Sequencing Center for Infectious Disease"/>
            <person name="Wu L."/>
            <person name="Ma J."/>
        </authorList>
    </citation>
    <scope>NUCLEOTIDE SEQUENCE [LARGE SCALE GENOMIC DNA]</scope>
    <source>
        <strain evidence="3">CCUG 48884</strain>
    </source>
</reference>